<dbReference type="EMBL" id="FXZD01000011">
    <property type="protein sequence ID" value="SMY03441.1"/>
    <property type="molecule type" value="Genomic_DNA"/>
</dbReference>
<name>A0A2H1KUT3_9MICO</name>
<proteinExistence type="predicted"/>
<organism evidence="1 2">
    <name type="scientific">Brevibacterium antiquum CNRZ 918</name>
    <dbReference type="NCBI Taxonomy" id="1255637"/>
    <lineage>
        <taxon>Bacteria</taxon>
        <taxon>Bacillati</taxon>
        <taxon>Actinomycetota</taxon>
        <taxon>Actinomycetes</taxon>
        <taxon>Micrococcales</taxon>
        <taxon>Brevibacteriaceae</taxon>
        <taxon>Brevibacterium</taxon>
    </lineage>
</organism>
<dbReference type="AlphaFoldDB" id="A0A2H1KUT3"/>
<sequence>MDCEQLGPTTRQLARTAVLGILSNASMVMIQTPELKHEGDEVVVRARLSEITPSGTLRYRLPATYSYADQYPWGSHPLFDPLWSTEYLKVVHDGAEATRVEKTQRISDNPSAQQHLRICFQKKGDYNCGQCSKCIRTKIALELSGVLNKFEMLDNTIDLERLDALGIKSQSDLVFATENLNFAREQAELI</sequence>
<accession>A0A2H1KUT3</accession>
<dbReference type="Proteomes" id="UP000234433">
    <property type="component" value="Unassembled WGS sequence"/>
</dbReference>
<reference evidence="1 2" key="1">
    <citation type="submission" date="2017-03" db="EMBL/GenBank/DDBJ databases">
        <authorList>
            <person name="Afonso C.L."/>
            <person name="Miller P.J."/>
            <person name="Scott M.A."/>
            <person name="Spackman E."/>
            <person name="Goraichik I."/>
            <person name="Dimitrov K.M."/>
            <person name="Suarez D.L."/>
            <person name="Swayne D.E."/>
        </authorList>
    </citation>
    <scope>NUCLEOTIDE SEQUENCE [LARGE SCALE GENOMIC DNA]</scope>
    <source>
        <strain evidence="1 2">CNRZ 918</strain>
    </source>
</reference>
<evidence type="ECO:0000313" key="2">
    <source>
        <dbReference type="Proteomes" id="UP000234433"/>
    </source>
</evidence>
<protein>
    <submittedName>
        <fullName evidence="1">Uncharacterized protein</fullName>
    </submittedName>
</protein>
<gene>
    <name evidence="1" type="ORF">BANT918_02833</name>
</gene>
<evidence type="ECO:0000313" key="1">
    <source>
        <dbReference type="EMBL" id="SMY03441.1"/>
    </source>
</evidence>